<dbReference type="EMBL" id="CP102290">
    <property type="protein sequence ID" value="UWP60808.1"/>
    <property type="molecule type" value="Genomic_DNA"/>
</dbReference>
<reference evidence="7" key="1">
    <citation type="journal article" date="2022" name="Cell">
        <title>Design, construction, and in vivo augmentation of a complex gut microbiome.</title>
        <authorList>
            <person name="Cheng A.G."/>
            <person name="Ho P.Y."/>
            <person name="Aranda-Diaz A."/>
            <person name="Jain S."/>
            <person name="Yu F.B."/>
            <person name="Meng X."/>
            <person name="Wang M."/>
            <person name="Iakiviak M."/>
            <person name="Nagashima K."/>
            <person name="Zhao A."/>
            <person name="Murugkar P."/>
            <person name="Patil A."/>
            <person name="Atabakhsh K."/>
            <person name="Weakley A."/>
            <person name="Yan J."/>
            <person name="Brumbaugh A.R."/>
            <person name="Higginbottom S."/>
            <person name="Dimas A."/>
            <person name="Shiver A.L."/>
            <person name="Deutschbauer A."/>
            <person name="Neff N."/>
            <person name="Sonnenburg J.L."/>
            <person name="Huang K.C."/>
            <person name="Fischbach M.A."/>
        </authorList>
    </citation>
    <scope>NUCLEOTIDE SEQUENCE</scope>
    <source>
        <strain evidence="7">DSM 19829</strain>
    </source>
</reference>
<feature type="domain" description="HAMP" evidence="6">
    <location>
        <begin position="279"/>
        <end position="331"/>
    </location>
</feature>
<keyword evidence="2" id="KW-0597">Phosphoprotein</keyword>
<accession>A0ABY5VKX4</accession>
<organism evidence="7 8">
    <name type="scientific">Ruminococcus gauvreauii</name>
    <dbReference type="NCBI Taxonomy" id="438033"/>
    <lineage>
        <taxon>Bacteria</taxon>
        <taxon>Bacillati</taxon>
        <taxon>Bacillota</taxon>
        <taxon>Clostridia</taxon>
        <taxon>Eubacteriales</taxon>
        <taxon>Oscillospiraceae</taxon>
        <taxon>Ruminococcus</taxon>
    </lineage>
</organism>
<sequence>MKKKIRLRKRMTTVVIGSMIALLILQSIPILYYLDQNERKKQEYLDKLCQTQAASLDNLGESLESIGSYLSVFSAFNDLYSVGYNDRRSDAVVNAFNSIRLIELNYPIIKDVMVVERSGITSSFLYGESTSVEIIERIKDDLKIEDPTYIEKNFFYFDDMPCFAYTVPIAGIYATTKDYEKIATAVIFCDVNYVRNLMGIDDLKVSLFDQHGRLFTETVSTVKGAYESVAFSNVMGLEVRLYGNPTEGASETQFIIQFYLLSIAGLIITLLLTWRLLQQTVAKPISILVGETQNFPRDGLRKRLSYGEIDEINSIVFSFNSMLGQLETMTRNAFKTQEQLYENEIRTNEAELYALQSQINPHFLFNTLQCVRSIAIMKGVDEIADISLAMSELFRYSIGGGEFALLQEEINILNRYITIMKIRFMGRVEFRVDYDDRLLPCRCIKMLIQPLVENAVYHGVSQLEEGGVIAVRIREEQKVIYVSVSDNGLGMTEERQKEIETVLNQDFETSIATKKQGGYGVYNIHRRLKLKYGNEYGLVFKRENDLTIVTISFPMES</sequence>
<comment type="subcellular location">
    <subcellularLocation>
        <location evidence="1">Membrane</location>
    </subcellularLocation>
</comment>
<keyword evidence="5" id="KW-0812">Transmembrane</keyword>
<dbReference type="Gene3D" id="3.30.565.10">
    <property type="entry name" value="Histidine kinase-like ATPase, C-terminal domain"/>
    <property type="match status" value="1"/>
</dbReference>
<dbReference type="GO" id="GO:0016301">
    <property type="term" value="F:kinase activity"/>
    <property type="evidence" value="ECO:0007669"/>
    <property type="project" value="UniProtKB-KW"/>
</dbReference>
<proteinExistence type="predicted"/>
<dbReference type="Pfam" id="PF06580">
    <property type="entry name" value="His_kinase"/>
    <property type="match status" value="1"/>
</dbReference>
<protein>
    <submittedName>
        <fullName evidence="7">Sensor histidine kinase</fullName>
    </submittedName>
</protein>
<evidence type="ECO:0000256" key="5">
    <source>
        <dbReference type="SAM" id="Phobius"/>
    </source>
</evidence>
<evidence type="ECO:0000256" key="1">
    <source>
        <dbReference type="ARBA" id="ARBA00004370"/>
    </source>
</evidence>
<keyword evidence="5" id="KW-0472">Membrane</keyword>
<feature type="transmembrane region" description="Helical" evidence="5">
    <location>
        <begin position="12"/>
        <end position="34"/>
    </location>
</feature>
<evidence type="ECO:0000313" key="7">
    <source>
        <dbReference type="EMBL" id="UWP60808.1"/>
    </source>
</evidence>
<gene>
    <name evidence="7" type="ORF">NQ502_07160</name>
</gene>
<dbReference type="InterPro" id="IPR036890">
    <property type="entry name" value="HATPase_C_sf"/>
</dbReference>
<name>A0ABY5VKX4_9FIRM</name>
<keyword evidence="5" id="KW-1133">Transmembrane helix</keyword>
<evidence type="ECO:0000313" key="8">
    <source>
        <dbReference type="Proteomes" id="UP001060164"/>
    </source>
</evidence>
<keyword evidence="4 7" id="KW-0418">Kinase</keyword>
<dbReference type="PROSITE" id="PS50885">
    <property type="entry name" value="HAMP"/>
    <property type="match status" value="1"/>
</dbReference>
<dbReference type="RefSeq" id="WP_028527509.1">
    <property type="nucleotide sequence ID" value="NZ_CABLBR010000003.1"/>
</dbReference>
<dbReference type="InterPro" id="IPR010559">
    <property type="entry name" value="Sig_transdc_His_kin_internal"/>
</dbReference>
<dbReference type="InterPro" id="IPR003660">
    <property type="entry name" value="HAMP_dom"/>
</dbReference>
<keyword evidence="8" id="KW-1185">Reference proteome</keyword>
<dbReference type="InterPro" id="IPR003594">
    <property type="entry name" value="HATPase_dom"/>
</dbReference>
<evidence type="ECO:0000256" key="4">
    <source>
        <dbReference type="ARBA" id="ARBA00022777"/>
    </source>
</evidence>
<feature type="transmembrane region" description="Helical" evidence="5">
    <location>
        <begin position="254"/>
        <end position="277"/>
    </location>
</feature>
<dbReference type="PANTHER" id="PTHR34220:SF7">
    <property type="entry name" value="SENSOR HISTIDINE KINASE YPDA"/>
    <property type="match status" value="1"/>
</dbReference>
<dbReference type="PANTHER" id="PTHR34220">
    <property type="entry name" value="SENSOR HISTIDINE KINASE YPDA"/>
    <property type="match status" value="1"/>
</dbReference>
<dbReference type="Proteomes" id="UP001060164">
    <property type="component" value="Chromosome"/>
</dbReference>
<keyword evidence="3" id="KW-0808">Transferase</keyword>
<dbReference type="SMART" id="SM00387">
    <property type="entry name" value="HATPase_c"/>
    <property type="match status" value="1"/>
</dbReference>
<dbReference type="Gene3D" id="6.10.340.10">
    <property type="match status" value="1"/>
</dbReference>
<evidence type="ECO:0000256" key="2">
    <source>
        <dbReference type="ARBA" id="ARBA00022553"/>
    </source>
</evidence>
<dbReference type="InterPro" id="IPR050640">
    <property type="entry name" value="Bact_2-comp_sensor_kinase"/>
</dbReference>
<dbReference type="SUPFAM" id="SSF55874">
    <property type="entry name" value="ATPase domain of HSP90 chaperone/DNA topoisomerase II/histidine kinase"/>
    <property type="match status" value="1"/>
</dbReference>
<evidence type="ECO:0000256" key="3">
    <source>
        <dbReference type="ARBA" id="ARBA00022679"/>
    </source>
</evidence>
<dbReference type="Pfam" id="PF02518">
    <property type="entry name" value="HATPase_c"/>
    <property type="match status" value="1"/>
</dbReference>
<evidence type="ECO:0000259" key="6">
    <source>
        <dbReference type="PROSITE" id="PS50885"/>
    </source>
</evidence>